<name>A0A7T8GXV4_CALRO</name>
<gene>
    <name evidence="7" type="ORF">FKW44_020355</name>
</gene>
<proteinExistence type="predicted"/>
<feature type="non-terminal residue" evidence="7">
    <location>
        <position position="218"/>
    </location>
</feature>
<organism evidence="7 8">
    <name type="scientific">Caligus rogercresseyi</name>
    <name type="common">Sea louse</name>
    <dbReference type="NCBI Taxonomy" id="217165"/>
    <lineage>
        <taxon>Eukaryota</taxon>
        <taxon>Metazoa</taxon>
        <taxon>Ecdysozoa</taxon>
        <taxon>Arthropoda</taxon>
        <taxon>Crustacea</taxon>
        <taxon>Multicrustacea</taxon>
        <taxon>Hexanauplia</taxon>
        <taxon>Copepoda</taxon>
        <taxon>Siphonostomatoida</taxon>
        <taxon>Caligidae</taxon>
        <taxon>Caligus</taxon>
    </lineage>
</organism>
<evidence type="ECO:0000256" key="4">
    <source>
        <dbReference type="ARBA" id="ARBA00023136"/>
    </source>
</evidence>
<evidence type="ECO:0000256" key="3">
    <source>
        <dbReference type="ARBA" id="ARBA00022989"/>
    </source>
</evidence>
<keyword evidence="3" id="KW-1133">Transmembrane helix</keyword>
<comment type="subcellular location">
    <subcellularLocation>
        <location evidence="1">Virion membrane</location>
        <topology evidence="1">Single-pass membrane protein</topology>
    </subcellularLocation>
</comment>
<evidence type="ECO:0000259" key="6">
    <source>
        <dbReference type="PROSITE" id="PS50041"/>
    </source>
</evidence>
<keyword evidence="5" id="KW-1015">Disulfide bond</keyword>
<dbReference type="AlphaFoldDB" id="A0A7T8GXV4"/>
<dbReference type="InterPro" id="IPR009238">
    <property type="entry name" value="Chordopox_A33R"/>
</dbReference>
<reference evidence="8" key="1">
    <citation type="submission" date="2021-01" db="EMBL/GenBank/DDBJ databases">
        <title>Caligus Genome Assembly.</title>
        <authorList>
            <person name="Gallardo-Escarate C."/>
        </authorList>
    </citation>
    <scope>NUCLEOTIDE SEQUENCE [LARGE SCALE GENOMIC DNA]</scope>
</reference>
<sequence>METFVIGNLTSYPDYCEVILPTGGVFSYSCNAKTKFVCSNWRNKCEGEVFDGTCFHLSTEAKNCSEAMRDCYNRSPRGYLSSIHSVFANEYLSTLAKGSSFLIGLSGTHSWHDGSAFDFNNLQQFSTTQCKVLEYGGNWMEVNDSSKFKYFCSYKSDMVPTCNPGWKAVGKSCILFHNVKLDWWSAMDSCERFGGQIPQVISPSLQEYIQSNYKDIFE</sequence>
<feature type="domain" description="C-type lectin" evidence="6">
    <location>
        <begin position="50"/>
        <end position="153"/>
    </location>
</feature>
<dbReference type="Proteomes" id="UP000595437">
    <property type="component" value="Chromosome 14"/>
</dbReference>
<evidence type="ECO:0000256" key="5">
    <source>
        <dbReference type="ARBA" id="ARBA00023157"/>
    </source>
</evidence>
<dbReference type="InterPro" id="IPR001304">
    <property type="entry name" value="C-type_lectin-like"/>
</dbReference>
<dbReference type="SMART" id="SM00034">
    <property type="entry name" value="CLECT"/>
    <property type="match status" value="1"/>
</dbReference>
<dbReference type="EMBL" id="CP045903">
    <property type="protein sequence ID" value="QQP39465.1"/>
    <property type="molecule type" value="Genomic_DNA"/>
</dbReference>
<keyword evidence="2" id="KW-0812">Transmembrane</keyword>
<dbReference type="CDD" id="cd00037">
    <property type="entry name" value="CLECT"/>
    <property type="match status" value="1"/>
</dbReference>
<keyword evidence="8" id="KW-1185">Reference proteome</keyword>
<evidence type="ECO:0000313" key="7">
    <source>
        <dbReference type="EMBL" id="QQP39465.1"/>
    </source>
</evidence>
<dbReference type="InterPro" id="IPR016187">
    <property type="entry name" value="CTDL_fold"/>
</dbReference>
<dbReference type="InterPro" id="IPR016186">
    <property type="entry name" value="C-type_lectin-like/link_sf"/>
</dbReference>
<evidence type="ECO:0000313" key="8">
    <source>
        <dbReference type="Proteomes" id="UP000595437"/>
    </source>
</evidence>
<keyword evidence="4" id="KW-0472">Membrane</keyword>
<evidence type="ECO:0000256" key="1">
    <source>
        <dbReference type="ARBA" id="ARBA00004381"/>
    </source>
</evidence>
<evidence type="ECO:0000256" key="2">
    <source>
        <dbReference type="ARBA" id="ARBA00022692"/>
    </source>
</evidence>
<protein>
    <recommendedName>
        <fullName evidence="6">C-type lectin domain-containing protein</fullName>
    </recommendedName>
</protein>
<dbReference type="Pfam" id="PF05966">
    <property type="entry name" value="Chordopox_A33R"/>
    <property type="match status" value="1"/>
</dbReference>
<dbReference type="SUPFAM" id="SSF56436">
    <property type="entry name" value="C-type lectin-like"/>
    <property type="match status" value="2"/>
</dbReference>
<dbReference type="Gene3D" id="3.10.100.10">
    <property type="entry name" value="Mannose-Binding Protein A, subunit A"/>
    <property type="match status" value="2"/>
</dbReference>
<accession>A0A7T8GXV4</accession>
<dbReference type="PROSITE" id="PS50041">
    <property type="entry name" value="C_TYPE_LECTIN_2"/>
    <property type="match status" value="1"/>
</dbReference>